<gene>
    <name evidence="1" type="ORF">PT974_01513</name>
</gene>
<proteinExistence type="predicted"/>
<reference evidence="1 2" key="1">
    <citation type="submission" date="2024-01" db="EMBL/GenBank/DDBJ databases">
        <title>Complete genome of Cladobotryum mycophilum ATHUM6906.</title>
        <authorList>
            <person name="Christinaki A.C."/>
            <person name="Myridakis A.I."/>
            <person name="Kouvelis V.N."/>
        </authorList>
    </citation>
    <scope>NUCLEOTIDE SEQUENCE [LARGE SCALE GENOMIC DNA]</scope>
    <source>
        <strain evidence="1 2">ATHUM6906</strain>
    </source>
</reference>
<comment type="caution">
    <text evidence="1">The sequence shown here is derived from an EMBL/GenBank/DDBJ whole genome shotgun (WGS) entry which is preliminary data.</text>
</comment>
<dbReference type="Gene3D" id="2.60.120.200">
    <property type="match status" value="1"/>
</dbReference>
<accession>A0ABR0T4I0</accession>
<dbReference type="EMBL" id="JAVFKD010000001">
    <property type="protein sequence ID" value="KAK5999124.1"/>
    <property type="molecule type" value="Genomic_DNA"/>
</dbReference>
<evidence type="ECO:0000313" key="1">
    <source>
        <dbReference type="EMBL" id="KAK5999124.1"/>
    </source>
</evidence>
<name>A0ABR0T4I0_9HYPO</name>
<dbReference type="SUPFAM" id="SSF49899">
    <property type="entry name" value="Concanavalin A-like lectins/glucanases"/>
    <property type="match status" value="1"/>
</dbReference>
<organism evidence="1 2">
    <name type="scientific">Cladobotryum mycophilum</name>
    <dbReference type="NCBI Taxonomy" id="491253"/>
    <lineage>
        <taxon>Eukaryota</taxon>
        <taxon>Fungi</taxon>
        <taxon>Dikarya</taxon>
        <taxon>Ascomycota</taxon>
        <taxon>Pezizomycotina</taxon>
        <taxon>Sordariomycetes</taxon>
        <taxon>Hypocreomycetidae</taxon>
        <taxon>Hypocreales</taxon>
        <taxon>Hypocreaceae</taxon>
        <taxon>Cladobotryum</taxon>
    </lineage>
</organism>
<dbReference type="InterPro" id="IPR013320">
    <property type="entry name" value="ConA-like_dom_sf"/>
</dbReference>
<keyword evidence="2" id="KW-1185">Reference proteome</keyword>
<dbReference type="Proteomes" id="UP001338125">
    <property type="component" value="Unassembled WGS sequence"/>
</dbReference>
<protein>
    <submittedName>
        <fullName evidence="1">Uncharacterized protein</fullName>
    </submittedName>
</protein>
<evidence type="ECO:0000313" key="2">
    <source>
        <dbReference type="Proteomes" id="UP001338125"/>
    </source>
</evidence>
<sequence length="222" mass="23537">MVRDGLPALADKQWGGSLKQADYAHLFATLQPAVPDQNLDLRILSKGLAIVSYQFDKSSGSIVPDQSGNHYDGTLRNGASVNNGVLQLNGRGAYLETPLTSKGRNYTLSFSVKPDSAGGALFSSPDSSLLNGNGTSTKLMLVSGNVAYPVSLSLPNGKWSDVKVEGLGQQTFISVGTKREEVTILMGIWGGYMKQAPMAIAAPIQKIGEGFKGQMKNIKLSS</sequence>